<keyword evidence="9 11" id="KW-0131">Cell cycle</keyword>
<evidence type="ECO:0000256" key="10">
    <source>
        <dbReference type="ARBA" id="ARBA00029986"/>
    </source>
</evidence>
<evidence type="ECO:0000256" key="7">
    <source>
        <dbReference type="ARBA" id="ARBA00023186"/>
    </source>
</evidence>
<dbReference type="InterPro" id="IPR027304">
    <property type="entry name" value="Trigger_fact/SurA_dom_sf"/>
</dbReference>
<evidence type="ECO:0000313" key="16">
    <source>
        <dbReference type="Proteomes" id="UP000245506"/>
    </source>
</evidence>
<protein>
    <recommendedName>
        <fullName evidence="4 11">Trigger factor</fullName>
        <shortName evidence="11">TF</shortName>
        <ecNumber evidence="3 11">5.2.1.8</ecNumber>
    </recommendedName>
    <alternativeName>
        <fullName evidence="10 11">PPIase</fullName>
    </alternativeName>
</protein>
<dbReference type="InterPro" id="IPR005215">
    <property type="entry name" value="Trig_fac"/>
</dbReference>
<dbReference type="GO" id="GO:0003755">
    <property type="term" value="F:peptidyl-prolyl cis-trans isomerase activity"/>
    <property type="evidence" value="ECO:0007669"/>
    <property type="project" value="UniProtKB-UniRule"/>
</dbReference>
<dbReference type="Pfam" id="PF05697">
    <property type="entry name" value="Trigger_N"/>
    <property type="match status" value="1"/>
</dbReference>
<evidence type="ECO:0000256" key="11">
    <source>
        <dbReference type="HAMAP-Rule" id="MF_00303"/>
    </source>
</evidence>
<comment type="domain">
    <text evidence="11">Consists of 3 domains; the N-terminus binds the ribosome, the middle domain has PPIase activity, while the C-terminus has intrinsic chaperone activity on its own.</text>
</comment>
<dbReference type="OrthoDB" id="9767721at2"/>
<keyword evidence="7 11" id="KW-0143">Chaperone</keyword>
<sequence length="434" mass="48127">MQVSVESTGNIERKLTITVPAAQIDADVESRLKSMRGRVKVDGFRPGKVPLSVVSQQYGDSVYQEVLGETFQKTFSEAIEQEKLRVAGQPEIAPESLERGQDLVYVATVDIYPEFEIAPMADLEIKRPVATISDEDVDTMIENLRSQQKEWTDVERAAADGDTVKINFVGSLDGELFDGGSAEDFSVELGAGRMLKDFEEGLVGMSKGEEKEITVSFPEDYQAENLKGKDAQFKLTVNEVKEATLPEVDDAFIEKFGVDAGDLEAFRAEIRSNMQRELEQAIKNRVKQSVMDGLSDLHEIDLPKALVTQEVGYVRNEMAENAGGADMSSLPDDLFKEQASRRVKLGLIVGEIVTKNELKSDPSKVDDMLNTLASTYEDPQQLIEYYKTNPQAMQTIQAAVMEEMIVEWVIGQAKVTDEEVAFTDLMNPQQQAAA</sequence>
<comment type="caution">
    <text evidence="15">The sequence shown here is derived from an EMBL/GenBank/DDBJ whole genome shotgun (WGS) entry which is preliminary data.</text>
</comment>
<evidence type="ECO:0000256" key="4">
    <source>
        <dbReference type="ARBA" id="ARBA00016902"/>
    </source>
</evidence>
<evidence type="ECO:0000256" key="9">
    <source>
        <dbReference type="ARBA" id="ARBA00023306"/>
    </source>
</evidence>
<evidence type="ECO:0000256" key="1">
    <source>
        <dbReference type="ARBA" id="ARBA00000971"/>
    </source>
</evidence>
<dbReference type="Gene3D" id="1.10.3120.10">
    <property type="entry name" value="Trigger factor, C-terminal domain"/>
    <property type="match status" value="1"/>
</dbReference>
<dbReference type="RefSeq" id="WP_109826942.1">
    <property type="nucleotide sequence ID" value="NZ_QGKL01000044.1"/>
</dbReference>
<dbReference type="Pfam" id="PF00254">
    <property type="entry name" value="FKBP_C"/>
    <property type="match status" value="1"/>
</dbReference>
<organism evidence="15 16">
    <name type="scientific">Leucothrix arctica</name>
    <dbReference type="NCBI Taxonomy" id="1481894"/>
    <lineage>
        <taxon>Bacteria</taxon>
        <taxon>Pseudomonadati</taxon>
        <taxon>Pseudomonadota</taxon>
        <taxon>Gammaproteobacteria</taxon>
        <taxon>Thiotrichales</taxon>
        <taxon>Thiotrichaceae</taxon>
        <taxon>Leucothrix</taxon>
    </lineage>
</organism>
<keyword evidence="5 11" id="KW-0132">Cell division</keyword>
<dbReference type="GO" id="GO:0043022">
    <property type="term" value="F:ribosome binding"/>
    <property type="evidence" value="ECO:0007669"/>
    <property type="project" value="TreeGrafter"/>
</dbReference>
<dbReference type="GO" id="GO:0043335">
    <property type="term" value="P:protein unfolding"/>
    <property type="evidence" value="ECO:0007669"/>
    <property type="project" value="TreeGrafter"/>
</dbReference>
<evidence type="ECO:0000256" key="3">
    <source>
        <dbReference type="ARBA" id="ARBA00013194"/>
    </source>
</evidence>
<keyword evidence="8 11" id="KW-0413">Isomerase</keyword>
<dbReference type="SUPFAM" id="SSF102735">
    <property type="entry name" value="Trigger factor ribosome-binding domain"/>
    <property type="match status" value="1"/>
</dbReference>
<dbReference type="Proteomes" id="UP000245506">
    <property type="component" value="Unassembled WGS sequence"/>
</dbReference>
<dbReference type="SUPFAM" id="SSF109998">
    <property type="entry name" value="Triger factor/SurA peptide-binding domain-like"/>
    <property type="match status" value="1"/>
</dbReference>
<dbReference type="InterPro" id="IPR036611">
    <property type="entry name" value="Trigger_fac_ribosome-bd_sf"/>
</dbReference>
<dbReference type="AlphaFoldDB" id="A0A317C3V5"/>
<comment type="catalytic activity">
    <reaction evidence="1 11 12">
        <text>[protein]-peptidylproline (omega=180) = [protein]-peptidylproline (omega=0)</text>
        <dbReference type="Rhea" id="RHEA:16237"/>
        <dbReference type="Rhea" id="RHEA-COMP:10747"/>
        <dbReference type="Rhea" id="RHEA-COMP:10748"/>
        <dbReference type="ChEBI" id="CHEBI:83833"/>
        <dbReference type="ChEBI" id="CHEBI:83834"/>
        <dbReference type="EC" id="5.2.1.8"/>
    </reaction>
</comment>
<accession>A0A317C3V5</accession>
<dbReference type="PANTHER" id="PTHR30560:SF3">
    <property type="entry name" value="TRIGGER FACTOR-LIKE PROTEIN TIG, CHLOROPLASTIC"/>
    <property type="match status" value="1"/>
</dbReference>
<evidence type="ECO:0000256" key="5">
    <source>
        <dbReference type="ARBA" id="ARBA00022618"/>
    </source>
</evidence>
<proteinExistence type="inferred from homology"/>
<name>A0A317C3V5_9GAMM</name>
<dbReference type="InterPro" id="IPR008881">
    <property type="entry name" value="Trigger_fac_ribosome-bd_bac"/>
</dbReference>
<dbReference type="Gene3D" id="3.10.50.40">
    <property type="match status" value="1"/>
</dbReference>
<keyword evidence="11" id="KW-0963">Cytoplasm</keyword>
<dbReference type="EMBL" id="QGKL01000044">
    <property type="protein sequence ID" value="PWQ92959.1"/>
    <property type="molecule type" value="Genomic_DNA"/>
</dbReference>
<dbReference type="PIRSF" id="PIRSF003095">
    <property type="entry name" value="Trigger_factor"/>
    <property type="match status" value="1"/>
</dbReference>
<dbReference type="NCBIfam" id="TIGR00115">
    <property type="entry name" value="tig"/>
    <property type="match status" value="1"/>
</dbReference>
<reference evidence="15 16" key="1">
    <citation type="submission" date="2018-05" db="EMBL/GenBank/DDBJ databases">
        <title>Leucothrix arctica sp. nov., isolated from Arctic seawater.</title>
        <authorList>
            <person name="Choi A."/>
            <person name="Baek K."/>
        </authorList>
    </citation>
    <scope>NUCLEOTIDE SEQUENCE [LARGE SCALE GENOMIC DNA]</scope>
    <source>
        <strain evidence="15 16">IMCC9719</strain>
    </source>
</reference>
<dbReference type="PROSITE" id="PS50059">
    <property type="entry name" value="FKBP_PPIASE"/>
    <property type="match status" value="1"/>
</dbReference>
<dbReference type="InterPro" id="IPR001179">
    <property type="entry name" value="PPIase_FKBP_dom"/>
</dbReference>
<comment type="similarity">
    <text evidence="2 11 13">Belongs to the FKBP-type PPIase family. Tig subfamily.</text>
</comment>
<dbReference type="InterPro" id="IPR046357">
    <property type="entry name" value="PPIase_dom_sf"/>
</dbReference>
<dbReference type="PANTHER" id="PTHR30560">
    <property type="entry name" value="TRIGGER FACTOR CHAPERONE AND PEPTIDYL-PROLYL CIS/TRANS ISOMERASE"/>
    <property type="match status" value="1"/>
</dbReference>
<dbReference type="GO" id="GO:0051083">
    <property type="term" value="P:'de novo' cotranslational protein folding"/>
    <property type="evidence" value="ECO:0007669"/>
    <property type="project" value="TreeGrafter"/>
</dbReference>
<dbReference type="Gene3D" id="3.30.70.1050">
    <property type="entry name" value="Trigger factor ribosome-binding domain"/>
    <property type="match status" value="1"/>
</dbReference>
<evidence type="ECO:0000259" key="14">
    <source>
        <dbReference type="PROSITE" id="PS50059"/>
    </source>
</evidence>
<evidence type="ECO:0000256" key="8">
    <source>
        <dbReference type="ARBA" id="ARBA00023235"/>
    </source>
</evidence>
<evidence type="ECO:0000256" key="6">
    <source>
        <dbReference type="ARBA" id="ARBA00023110"/>
    </source>
</evidence>
<dbReference type="SUPFAM" id="SSF54534">
    <property type="entry name" value="FKBP-like"/>
    <property type="match status" value="1"/>
</dbReference>
<dbReference type="GO" id="GO:0051301">
    <property type="term" value="P:cell division"/>
    <property type="evidence" value="ECO:0007669"/>
    <property type="project" value="UniProtKB-KW"/>
</dbReference>
<evidence type="ECO:0000256" key="12">
    <source>
        <dbReference type="PROSITE-ProRule" id="PRU00277"/>
    </source>
</evidence>
<dbReference type="GO" id="GO:0015031">
    <property type="term" value="P:protein transport"/>
    <property type="evidence" value="ECO:0007669"/>
    <property type="project" value="UniProtKB-UniRule"/>
</dbReference>
<evidence type="ECO:0000313" key="15">
    <source>
        <dbReference type="EMBL" id="PWQ92959.1"/>
    </source>
</evidence>
<dbReference type="GO" id="GO:0044183">
    <property type="term" value="F:protein folding chaperone"/>
    <property type="evidence" value="ECO:0007669"/>
    <property type="project" value="TreeGrafter"/>
</dbReference>
<evidence type="ECO:0000256" key="2">
    <source>
        <dbReference type="ARBA" id="ARBA00005464"/>
    </source>
</evidence>
<gene>
    <name evidence="11" type="primary">tig</name>
    <name evidence="15" type="ORF">DKT75_21440</name>
</gene>
<evidence type="ECO:0000256" key="13">
    <source>
        <dbReference type="RuleBase" id="RU003914"/>
    </source>
</evidence>
<feature type="domain" description="PPIase FKBP-type" evidence="14">
    <location>
        <begin position="161"/>
        <end position="249"/>
    </location>
</feature>
<dbReference type="InterPro" id="IPR008880">
    <property type="entry name" value="Trigger_fac_C"/>
</dbReference>
<dbReference type="Pfam" id="PF05698">
    <property type="entry name" value="Trigger_C"/>
    <property type="match status" value="1"/>
</dbReference>
<keyword evidence="16" id="KW-1185">Reference proteome</keyword>
<comment type="subcellular location">
    <subcellularLocation>
        <location evidence="11">Cytoplasm</location>
    </subcellularLocation>
    <text evidence="11">About half TF is bound to the ribosome near the polypeptide exit tunnel while the other half is free in the cytoplasm.</text>
</comment>
<dbReference type="InterPro" id="IPR037041">
    <property type="entry name" value="Trigger_fac_C_sf"/>
</dbReference>
<dbReference type="EC" id="5.2.1.8" evidence="3 11"/>
<keyword evidence="6 11" id="KW-0697">Rotamase</keyword>
<comment type="function">
    <text evidence="11">Involved in protein export. Acts as a chaperone by maintaining the newly synthesized protein in an open conformation. Functions as a peptidyl-prolyl cis-trans isomerase.</text>
</comment>
<dbReference type="HAMAP" id="MF_00303">
    <property type="entry name" value="Trigger_factor_Tig"/>
    <property type="match status" value="1"/>
</dbReference>
<dbReference type="FunFam" id="3.10.50.40:FF:000001">
    <property type="entry name" value="Trigger factor"/>
    <property type="match status" value="1"/>
</dbReference>
<dbReference type="GO" id="GO:0005737">
    <property type="term" value="C:cytoplasm"/>
    <property type="evidence" value="ECO:0007669"/>
    <property type="project" value="UniProtKB-SubCell"/>
</dbReference>